<dbReference type="PANTHER" id="PTHR41677:SF1">
    <property type="entry name" value="FE2OG DIOXYGENASE DOMAIN-CONTAINING PROTEIN"/>
    <property type="match status" value="1"/>
</dbReference>
<organism evidence="1 2">
    <name type="scientific">Tothia fuscella</name>
    <dbReference type="NCBI Taxonomy" id="1048955"/>
    <lineage>
        <taxon>Eukaryota</taxon>
        <taxon>Fungi</taxon>
        <taxon>Dikarya</taxon>
        <taxon>Ascomycota</taxon>
        <taxon>Pezizomycotina</taxon>
        <taxon>Dothideomycetes</taxon>
        <taxon>Pleosporomycetidae</taxon>
        <taxon>Venturiales</taxon>
        <taxon>Cylindrosympodiaceae</taxon>
        <taxon>Tothia</taxon>
    </lineage>
</organism>
<dbReference type="EMBL" id="MU007014">
    <property type="protein sequence ID" value="KAF2435235.1"/>
    <property type="molecule type" value="Genomic_DNA"/>
</dbReference>
<protein>
    <recommendedName>
        <fullName evidence="3">Fe2OG dioxygenase domain-containing protein</fullName>
    </recommendedName>
</protein>
<proteinExistence type="predicted"/>
<evidence type="ECO:0000313" key="1">
    <source>
        <dbReference type="EMBL" id="KAF2435235.1"/>
    </source>
</evidence>
<dbReference type="Proteomes" id="UP000800235">
    <property type="component" value="Unassembled WGS sequence"/>
</dbReference>
<keyword evidence="2" id="KW-1185">Reference proteome</keyword>
<comment type="caution">
    <text evidence="1">The sequence shown here is derived from an EMBL/GenBank/DDBJ whole genome shotgun (WGS) entry which is preliminary data.</text>
</comment>
<accession>A0A9P4NZA5</accession>
<dbReference type="OrthoDB" id="10256055at2759"/>
<gene>
    <name evidence="1" type="ORF">EJ08DRAFT_605062</name>
</gene>
<reference evidence="1" key="1">
    <citation type="journal article" date="2020" name="Stud. Mycol.">
        <title>101 Dothideomycetes genomes: a test case for predicting lifestyles and emergence of pathogens.</title>
        <authorList>
            <person name="Haridas S."/>
            <person name="Albert R."/>
            <person name="Binder M."/>
            <person name="Bloem J."/>
            <person name="Labutti K."/>
            <person name="Salamov A."/>
            <person name="Andreopoulos B."/>
            <person name="Baker S."/>
            <person name="Barry K."/>
            <person name="Bills G."/>
            <person name="Bluhm B."/>
            <person name="Cannon C."/>
            <person name="Castanera R."/>
            <person name="Culley D."/>
            <person name="Daum C."/>
            <person name="Ezra D."/>
            <person name="Gonzalez J."/>
            <person name="Henrissat B."/>
            <person name="Kuo A."/>
            <person name="Liang C."/>
            <person name="Lipzen A."/>
            <person name="Lutzoni F."/>
            <person name="Magnuson J."/>
            <person name="Mondo S."/>
            <person name="Nolan M."/>
            <person name="Ohm R."/>
            <person name="Pangilinan J."/>
            <person name="Park H.-J."/>
            <person name="Ramirez L."/>
            <person name="Alfaro M."/>
            <person name="Sun H."/>
            <person name="Tritt A."/>
            <person name="Yoshinaga Y."/>
            <person name="Zwiers L.-H."/>
            <person name="Turgeon B."/>
            <person name="Goodwin S."/>
            <person name="Spatafora J."/>
            <person name="Crous P."/>
            <person name="Grigoriev I."/>
        </authorList>
    </citation>
    <scope>NUCLEOTIDE SEQUENCE</scope>
    <source>
        <strain evidence="1">CBS 130266</strain>
    </source>
</reference>
<dbReference type="AlphaFoldDB" id="A0A9P4NZA5"/>
<evidence type="ECO:0008006" key="3">
    <source>
        <dbReference type="Google" id="ProtNLM"/>
    </source>
</evidence>
<evidence type="ECO:0000313" key="2">
    <source>
        <dbReference type="Proteomes" id="UP000800235"/>
    </source>
</evidence>
<sequence>MPSQAFEKEDFDAAKHLAFTPPEKVTMMEDLGFKDVGVSPVAVSEPFQLFSKEAVEQMRYEILDPELKAKHGFHSNIAASQMRGYCPEKAPFTYDAWTHPETLAVISKIAGIDLIPVMNYEIANINFSARTEAETRIAGCPWEDDKPIVGWHNDSYPFVCVLMLSDCTNMVGGETALRTANGDILKVRGPSIGCAVVLQGRYINHQALRALGGQERITAVTSFRPKSITVRDDTILKTVRPISDLNELYFEFAEYRLQMVQDRIDAQLRTMRARRRAGKKIDTLGVKKFLEEQEQFLSHTNGQIVEEDKVQVGHFDLDEAGDCADNGTPIQKRARVV</sequence>
<dbReference type="PANTHER" id="PTHR41677">
    <property type="entry name" value="YALI0B19030P"/>
    <property type="match status" value="1"/>
</dbReference>
<name>A0A9P4NZA5_9PEZI</name>